<dbReference type="GO" id="GO:0016020">
    <property type="term" value="C:membrane"/>
    <property type="evidence" value="ECO:0007669"/>
    <property type="project" value="UniProtKB-SubCell"/>
</dbReference>
<proteinExistence type="inferred from homology"/>
<feature type="transmembrane region" description="Helical" evidence="6">
    <location>
        <begin position="48"/>
        <end position="68"/>
    </location>
</feature>
<sequence>MTLKVEFMNNAPLDYTTPPWPALYWPLYGPPDVANYLYYTLDIWRFTLFWTLIFYAGTHGIVALVALVMQVGKGQLAWQYAWIIPVSHTFVAMFEAVMAGSIVGLTLGAVYESGYFKMSTWIPFTWGLINVLFLVISSFSFSGGF</sequence>
<evidence type="ECO:0000313" key="7">
    <source>
        <dbReference type="EMBL" id="SZF00908.1"/>
    </source>
</evidence>
<evidence type="ECO:0000256" key="1">
    <source>
        <dbReference type="ARBA" id="ARBA00004141"/>
    </source>
</evidence>
<dbReference type="PANTHER" id="PTHR22779:SF6">
    <property type="entry name" value="SD17342P"/>
    <property type="match status" value="1"/>
</dbReference>
<evidence type="ECO:0000256" key="4">
    <source>
        <dbReference type="ARBA" id="ARBA00022989"/>
    </source>
</evidence>
<keyword evidence="4 6" id="KW-1133">Transmembrane helix</keyword>
<reference evidence="7 8" key="1">
    <citation type="submission" date="2017-11" db="EMBL/GenBank/DDBJ databases">
        <authorList>
            <person name="Kracher B."/>
        </authorList>
    </citation>
    <scope>NUCLEOTIDE SEQUENCE [LARGE SCALE GENOMIC DNA]</scope>
    <source>
        <strain evidence="7 8">RACE1</strain>
    </source>
</reference>
<dbReference type="AlphaFoldDB" id="A0A383UMI1"/>
<evidence type="ECO:0000313" key="8">
    <source>
        <dbReference type="Proteomes" id="UP000275772"/>
    </source>
</evidence>
<dbReference type="InterPro" id="IPR019334">
    <property type="entry name" value="TMEM170A/B/YPR153W-like"/>
</dbReference>
<protein>
    <recommendedName>
        <fullName evidence="9">Integral membrane protein</fullName>
    </recommendedName>
</protein>
<dbReference type="Pfam" id="PF10190">
    <property type="entry name" value="Tmemb_170"/>
    <property type="match status" value="1"/>
</dbReference>
<comment type="similarity">
    <text evidence="2">Belongs to the TMEM170 family.</text>
</comment>
<dbReference type="VEuPathDB" id="FungiDB:BLGHR1_11658"/>
<dbReference type="EMBL" id="UNSH01000029">
    <property type="protein sequence ID" value="SZF00908.1"/>
    <property type="molecule type" value="Genomic_DNA"/>
</dbReference>
<organism evidence="7 8">
    <name type="scientific">Blumeria hordei</name>
    <name type="common">Barley powdery mildew</name>
    <name type="synonym">Blumeria graminis f. sp. hordei</name>
    <dbReference type="NCBI Taxonomy" id="2867405"/>
    <lineage>
        <taxon>Eukaryota</taxon>
        <taxon>Fungi</taxon>
        <taxon>Dikarya</taxon>
        <taxon>Ascomycota</taxon>
        <taxon>Pezizomycotina</taxon>
        <taxon>Leotiomycetes</taxon>
        <taxon>Erysiphales</taxon>
        <taxon>Erysiphaceae</taxon>
        <taxon>Blumeria</taxon>
    </lineage>
</organism>
<name>A0A383UMI1_BLUHO</name>
<feature type="transmembrane region" description="Helical" evidence="6">
    <location>
        <begin position="121"/>
        <end position="141"/>
    </location>
</feature>
<evidence type="ECO:0008006" key="9">
    <source>
        <dbReference type="Google" id="ProtNLM"/>
    </source>
</evidence>
<evidence type="ECO:0000256" key="5">
    <source>
        <dbReference type="ARBA" id="ARBA00023136"/>
    </source>
</evidence>
<accession>A0A383UMI1</accession>
<keyword evidence="3 6" id="KW-0812">Transmembrane</keyword>
<evidence type="ECO:0000256" key="6">
    <source>
        <dbReference type="SAM" id="Phobius"/>
    </source>
</evidence>
<evidence type="ECO:0000256" key="3">
    <source>
        <dbReference type="ARBA" id="ARBA00022692"/>
    </source>
</evidence>
<keyword evidence="5 6" id="KW-0472">Membrane</keyword>
<dbReference type="Proteomes" id="UP000275772">
    <property type="component" value="Unassembled WGS sequence"/>
</dbReference>
<comment type="subcellular location">
    <subcellularLocation>
        <location evidence="1">Membrane</location>
        <topology evidence="1">Multi-pass membrane protein</topology>
    </subcellularLocation>
</comment>
<dbReference type="PANTHER" id="PTHR22779">
    <property type="entry name" value="SD17342P"/>
    <property type="match status" value="1"/>
</dbReference>
<gene>
    <name evidence="7" type="ORF">BLGHR1_11658</name>
</gene>
<evidence type="ECO:0000256" key="2">
    <source>
        <dbReference type="ARBA" id="ARBA00006325"/>
    </source>
</evidence>
<feature type="transmembrane region" description="Helical" evidence="6">
    <location>
        <begin position="80"/>
        <end position="109"/>
    </location>
</feature>